<dbReference type="PANTHER" id="PTHR43214">
    <property type="entry name" value="TWO-COMPONENT RESPONSE REGULATOR"/>
    <property type="match status" value="1"/>
</dbReference>
<dbReference type="RefSeq" id="WP_194708934.1">
    <property type="nucleotide sequence ID" value="NZ_JADKPN010000018.1"/>
</dbReference>
<feature type="domain" description="HTH luxR-type" evidence="2">
    <location>
        <begin position="136"/>
        <end position="201"/>
    </location>
</feature>
<accession>A0A930VFR4</accession>
<organism evidence="3 4">
    <name type="scientific">Nocardioides islandensis</name>
    <dbReference type="NCBI Taxonomy" id="433663"/>
    <lineage>
        <taxon>Bacteria</taxon>
        <taxon>Bacillati</taxon>
        <taxon>Actinomycetota</taxon>
        <taxon>Actinomycetes</taxon>
        <taxon>Propionibacteriales</taxon>
        <taxon>Nocardioidaceae</taxon>
        <taxon>Nocardioides</taxon>
    </lineage>
</organism>
<dbReference type="InterPro" id="IPR011006">
    <property type="entry name" value="CheY-like_superfamily"/>
</dbReference>
<dbReference type="Proteomes" id="UP000640489">
    <property type="component" value="Unassembled WGS sequence"/>
</dbReference>
<dbReference type="InterPro" id="IPR039420">
    <property type="entry name" value="WalR-like"/>
</dbReference>
<dbReference type="Gene3D" id="3.40.50.2300">
    <property type="match status" value="1"/>
</dbReference>
<dbReference type="SUPFAM" id="SSF46894">
    <property type="entry name" value="C-terminal effector domain of the bipartite response regulators"/>
    <property type="match status" value="1"/>
</dbReference>
<dbReference type="GO" id="GO:0003677">
    <property type="term" value="F:DNA binding"/>
    <property type="evidence" value="ECO:0007669"/>
    <property type="project" value="UniProtKB-KW"/>
</dbReference>
<dbReference type="SUPFAM" id="SSF52172">
    <property type="entry name" value="CheY-like"/>
    <property type="match status" value="1"/>
</dbReference>
<sequence length="223" mass="23437">MTQTKPSATPVRVAVAEEPELVTLGLAAMLAPYDDLALVPPSPGGGLATFVDVTLHDTFARLPLSEVTLDRLVGRPAGGRVVVYSWQLPDDMVAIALAHGAAGCVSKLLPADELADALRAVASGETVVRKVADDSSAARQVGLTPREHEVIGLIAAGLTNHEIAETLSLSTNSIKTYIRAAYRKIQARSRSQAVLWAVRHGIVTEPATRPVTDDRVRVGGPAA</sequence>
<comment type="caution">
    <text evidence="3">The sequence shown here is derived from an EMBL/GenBank/DDBJ whole genome shotgun (WGS) entry which is preliminary data.</text>
</comment>
<gene>
    <name evidence="3" type="ORF">ISU07_21690</name>
</gene>
<evidence type="ECO:0000256" key="1">
    <source>
        <dbReference type="ARBA" id="ARBA00023125"/>
    </source>
</evidence>
<dbReference type="PROSITE" id="PS00622">
    <property type="entry name" value="HTH_LUXR_1"/>
    <property type="match status" value="1"/>
</dbReference>
<name>A0A930VFR4_9ACTN</name>
<keyword evidence="4" id="KW-1185">Reference proteome</keyword>
<dbReference type="EMBL" id="JADKPN010000018">
    <property type="protein sequence ID" value="MBF4765753.1"/>
    <property type="molecule type" value="Genomic_DNA"/>
</dbReference>
<dbReference type="Pfam" id="PF00196">
    <property type="entry name" value="GerE"/>
    <property type="match status" value="1"/>
</dbReference>
<dbReference type="CDD" id="cd06170">
    <property type="entry name" value="LuxR_C_like"/>
    <property type="match status" value="1"/>
</dbReference>
<dbReference type="SMART" id="SM00421">
    <property type="entry name" value="HTH_LUXR"/>
    <property type="match status" value="1"/>
</dbReference>
<keyword evidence="1" id="KW-0238">DNA-binding</keyword>
<protein>
    <submittedName>
        <fullName evidence="3">Response regulator transcription factor</fullName>
    </submittedName>
</protein>
<evidence type="ECO:0000313" key="4">
    <source>
        <dbReference type="Proteomes" id="UP000640489"/>
    </source>
</evidence>
<dbReference type="InterPro" id="IPR016032">
    <property type="entry name" value="Sig_transdc_resp-reg_C-effctor"/>
</dbReference>
<reference evidence="3" key="1">
    <citation type="submission" date="2020-11" db="EMBL/GenBank/DDBJ databases">
        <title>Nocardioides sp. nov., isolated from Soil of Cynanchum wilfordii Hemsley rhizosphere.</title>
        <authorList>
            <person name="Lee J.-S."/>
            <person name="Suh M.K."/>
            <person name="Kim J.-S."/>
        </authorList>
    </citation>
    <scope>NUCLEOTIDE SEQUENCE</scope>
    <source>
        <strain evidence="3">KCTC 19275</strain>
    </source>
</reference>
<evidence type="ECO:0000259" key="2">
    <source>
        <dbReference type="PROSITE" id="PS50043"/>
    </source>
</evidence>
<dbReference type="GO" id="GO:0006355">
    <property type="term" value="P:regulation of DNA-templated transcription"/>
    <property type="evidence" value="ECO:0007669"/>
    <property type="project" value="InterPro"/>
</dbReference>
<evidence type="ECO:0000313" key="3">
    <source>
        <dbReference type="EMBL" id="MBF4765753.1"/>
    </source>
</evidence>
<dbReference type="AlphaFoldDB" id="A0A930VFR4"/>
<proteinExistence type="predicted"/>
<dbReference type="PROSITE" id="PS50043">
    <property type="entry name" value="HTH_LUXR_2"/>
    <property type="match status" value="1"/>
</dbReference>
<dbReference type="PRINTS" id="PR00038">
    <property type="entry name" value="HTHLUXR"/>
</dbReference>
<dbReference type="InterPro" id="IPR000792">
    <property type="entry name" value="Tscrpt_reg_LuxR_C"/>
</dbReference>